<comment type="caution">
    <text evidence="1">The sequence shown here is derived from an EMBL/GenBank/DDBJ whole genome shotgun (WGS) entry which is preliminary data.</text>
</comment>
<protein>
    <submittedName>
        <fullName evidence="1">Uncharacterized protein</fullName>
    </submittedName>
</protein>
<dbReference type="EMBL" id="BAAART010000040">
    <property type="protein sequence ID" value="GAA2225821.1"/>
    <property type="molecule type" value="Genomic_DNA"/>
</dbReference>
<evidence type="ECO:0000313" key="2">
    <source>
        <dbReference type="Proteomes" id="UP001501474"/>
    </source>
</evidence>
<dbReference type="Proteomes" id="UP001501474">
    <property type="component" value="Unassembled WGS sequence"/>
</dbReference>
<reference evidence="1 2" key="1">
    <citation type="journal article" date="2019" name="Int. J. Syst. Evol. Microbiol.">
        <title>The Global Catalogue of Microorganisms (GCM) 10K type strain sequencing project: providing services to taxonomists for standard genome sequencing and annotation.</title>
        <authorList>
            <consortium name="The Broad Institute Genomics Platform"/>
            <consortium name="The Broad Institute Genome Sequencing Center for Infectious Disease"/>
            <person name="Wu L."/>
            <person name="Ma J."/>
        </authorList>
    </citation>
    <scope>NUCLEOTIDE SEQUENCE [LARGE SCALE GENOMIC DNA]</scope>
    <source>
        <strain evidence="1 2">JCM 3053</strain>
    </source>
</reference>
<gene>
    <name evidence="1" type="ORF">GCM10010104_17290</name>
</gene>
<name>A0ABN3DAB1_9ACTN</name>
<organism evidence="1 2">
    <name type="scientific">Streptomyces indiaensis</name>
    <dbReference type="NCBI Taxonomy" id="284033"/>
    <lineage>
        <taxon>Bacteria</taxon>
        <taxon>Bacillati</taxon>
        <taxon>Actinomycetota</taxon>
        <taxon>Actinomycetes</taxon>
        <taxon>Kitasatosporales</taxon>
        <taxon>Streptomycetaceae</taxon>
        <taxon>Streptomyces</taxon>
    </lineage>
</organism>
<sequence length="163" mass="19111">MPLPFLLLIGIGAATAVVVRFWDRILNWAQGMFLPWVDKHLPFLAPYARHAFTSMHGVIADVRRTIRDAWRALRTRLVAQMVEFTRDVDNRWIVSTTSWIIASLSPQEDHEVIELQEKRNVALKDLPPEVVERWVQQNENTITFDLTQIRDKEVMDMKMEDEE</sequence>
<dbReference type="RefSeq" id="WP_234848965.1">
    <property type="nucleotide sequence ID" value="NZ_BAAART010000040.1"/>
</dbReference>
<evidence type="ECO:0000313" key="1">
    <source>
        <dbReference type="EMBL" id="GAA2225821.1"/>
    </source>
</evidence>
<proteinExistence type="predicted"/>
<keyword evidence="2" id="KW-1185">Reference proteome</keyword>
<accession>A0ABN3DAB1</accession>